<dbReference type="InterPro" id="IPR051401">
    <property type="entry name" value="GtrA_CellWall_Glycosyl"/>
</dbReference>
<dbReference type="AlphaFoldDB" id="A0A560WCN7"/>
<dbReference type="EMBL" id="VIUW01000002">
    <property type="protein sequence ID" value="TWD15453.1"/>
    <property type="molecule type" value="Genomic_DNA"/>
</dbReference>
<evidence type="ECO:0000256" key="2">
    <source>
        <dbReference type="ARBA" id="ARBA00009399"/>
    </source>
</evidence>
<feature type="domain" description="GtrA/DPMS transmembrane" evidence="8">
    <location>
        <begin position="10"/>
        <end position="131"/>
    </location>
</feature>
<keyword evidence="10" id="KW-1185">Reference proteome</keyword>
<organism evidence="9 10">
    <name type="scientific">Marihabitans asiaticum</name>
    <dbReference type="NCBI Taxonomy" id="415218"/>
    <lineage>
        <taxon>Bacteria</taxon>
        <taxon>Bacillati</taxon>
        <taxon>Actinomycetota</taxon>
        <taxon>Actinomycetes</taxon>
        <taxon>Micrococcales</taxon>
        <taxon>Intrasporangiaceae</taxon>
        <taxon>Marihabitans</taxon>
    </lineage>
</organism>
<evidence type="ECO:0000256" key="5">
    <source>
        <dbReference type="ARBA" id="ARBA00023136"/>
    </source>
</evidence>
<comment type="subcellular location">
    <subcellularLocation>
        <location evidence="1">Membrane</location>
        <topology evidence="1">Multi-pass membrane protein</topology>
    </subcellularLocation>
</comment>
<dbReference type="PANTHER" id="PTHR38459">
    <property type="entry name" value="PROPHAGE BACTOPRENOL-LINKED GLUCOSE TRANSLOCASE HOMOLOG"/>
    <property type="match status" value="1"/>
</dbReference>
<dbReference type="GO" id="GO:0000271">
    <property type="term" value="P:polysaccharide biosynthetic process"/>
    <property type="evidence" value="ECO:0007669"/>
    <property type="project" value="InterPro"/>
</dbReference>
<feature type="region of interest" description="Disordered" evidence="6">
    <location>
        <begin position="137"/>
        <end position="174"/>
    </location>
</feature>
<accession>A0A560WCN7</accession>
<evidence type="ECO:0000256" key="3">
    <source>
        <dbReference type="ARBA" id="ARBA00022692"/>
    </source>
</evidence>
<name>A0A560WCN7_9MICO</name>
<gene>
    <name evidence="9" type="ORF">FB557_0963</name>
</gene>
<evidence type="ECO:0000256" key="7">
    <source>
        <dbReference type="SAM" id="Phobius"/>
    </source>
</evidence>
<feature type="transmembrane region" description="Helical" evidence="7">
    <location>
        <begin position="39"/>
        <end position="56"/>
    </location>
</feature>
<proteinExistence type="inferred from homology"/>
<evidence type="ECO:0000256" key="4">
    <source>
        <dbReference type="ARBA" id="ARBA00022989"/>
    </source>
</evidence>
<feature type="transmembrane region" description="Helical" evidence="7">
    <location>
        <begin position="12"/>
        <end position="33"/>
    </location>
</feature>
<dbReference type="Pfam" id="PF04138">
    <property type="entry name" value="GtrA_DPMS_TM"/>
    <property type="match status" value="1"/>
</dbReference>
<evidence type="ECO:0000256" key="6">
    <source>
        <dbReference type="SAM" id="MobiDB-lite"/>
    </source>
</evidence>
<comment type="similarity">
    <text evidence="2">Belongs to the GtrA family.</text>
</comment>
<dbReference type="GO" id="GO:0005886">
    <property type="term" value="C:plasma membrane"/>
    <property type="evidence" value="ECO:0007669"/>
    <property type="project" value="TreeGrafter"/>
</dbReference>
<dbReference type="PANTHER" id="PTHR38459:SF1">
    <property type="entry name" value="PROPHAGE BACTOPRENOL-LINKED GLUCOSE TRANSLOCASE HOMOLOG"/>
    <property type="match status" value="1"/>
</dbReference>
<protein>
    <submittedName>
        <fullName evidence="9">Putative flippase GtrA</fullName>
    </submittedName>
</protein>
<dbReference type="InterPro" id="IPR007267">
    <property type="entry name" value="GtrA_DPMS_TM"/>
</dbReference>
<feature type="transmembrane region" description="Helical" evidence="7">
    <location>
        <begin position="76"/>
        <end position="99"/>
    </location>
</feature>
<dbReference type="Proteomes" id="UP000315628">
    <property type="component" value="Unassembled WGS sequence"/>
</dbReference>
<keyword evidence="5 7" id="KW-0472">Membrane</keyword>
<comment type="caution">
    <text evidence="9">The sequence shown here is derived from an EMBL/GenBank/DDBJ whole genome shotgun (WGS) entry which is preliminary data.</text>
</comment>
<evidence type="ECO:0000313" key="9">
    <source>
        <dbReference type="EMBL" id="TWD15453.1"/>
    </source>
</evidence>
<reference evidence="9 10" key="1">
    <citation type="submission" date="2019-06" db="EMBL/GenBank/DDBJ databases">
        <title>Sequencing the genomes of 1000 actinobacteria strains.</title>
        <authorList>
            <person name="Klenk H.-P."/>
        </authorList>
    </citation>
    <scope>NUCLEOTIDE SEQUENCE [LARGE SCALE GENOMIC DNA]</scope>
    <source>
        <strain evidence="9 10">DSM 18935</strain>
    </source>
</reference>
<keyword evidence="3 7" id="KW-0812">Transmembrane</keyword>
<evidence type="ECO:0000256" key="1">
    <source>
        <dbReference type="ARBA" id="ARBA00004141"/>
    </source>
</evidence>
<evidence type="ECO:0000313" key="10">
    <source>
        <dbReference type="Proteomes" id="UP000315628"/>
    </source>
</evidence>
<keyword evidence="4 7" id="KW-1133">Transmembrane helix</keyword>
<evidence type="ECO:0000259" key="8">
    <source>
        <dbReference type="Pfam" id="PF04138"/>
    </source>
</evidence>
<feature type="transmembrane region" description="Helical" evidence="7">
    <location>
        <begin position="105"/>
        <end position="125"/>
    </location>
</feature>
<sequence>MDTIWHEIAKFGLIGLLAFVIDLGGFNLLYHTVLEGKPTTARILSGVAATLFAWVGNRSWTFAHRRSRPVSHEVTLFFVVNGIALVISTLCLVVSHYLLGLDSRLADNISTIFGIGLGTLFRFWAYRRWVFANEPMDVDTSPWSEDEGDATDEREATEGESSTPDQRVTRPSGR</sequence>
<dbReference type="OrthoDB" id="9807815at2"/>